<organism evidence="1 2">
    <name type="scientific">Avena sativa</name>
    <name type="common">Oat</name>
    <dbReference type="NCBI Taxonomy" id="4498"/>
    <lineage>
        <taxon>Eukaryota</taxon>
        <taxon>Viridiplantae</taxon>
        <taxon>Streptophyta</taxon>
        <taxon>Embryophyta</taxon>
        <taxon>Tracheophyta</taxon>
        <taxon>Spermatophyta</taxon>
        <taxon>Magnoliopsida</taxon>
        <taxon>Liliopsida</taxon>
        <taxon>Poales</taxon>
        <taxon>Poaceae</taxon>
        <taxon>BOP clade</taxon>
        <taxon>Pooideae</taxon>
        <taxon>Poodae</taxon>
        <taxon>Poeae</taxon>
        <taxon>Poeae Chloroplast Group 1 (Aveneae type)</taxon>
        <taxon>Aveninae</taxon>
        <taxon>Avena</taxon>
    </lineage>
</organism>
<dbReference type="EnsemblPlants" id="AVESA.00010b.r2.7DG1362100.1">
    <property type="protein sequence ID" value="AVESA.00010b.r2.7DG1362100.1.CDS"/>
    <property type="gene ID" value="AVESA.00010b.r2.7DG1362100"/>
</dbReference>
<reference evidence="1" key="2">
    <citation type="submission" date="2025-09" db="UniProtKB">
        <authorList>
            <consortium name="EnsemblPlants"/>
        </authorList>
    </citation>
    <scope>IDENTIFICATION</scope>
</reference>
<reference evidence="1" key="1">
    <citation type="submission" date="2021-05" db="EMBL/GenBank/DDBJ databases">
        <authorList>
            <person name="Scholz U."/>
            <person name="Mascher M."/>
            <person name="Fiebig A."/>
        </authorList>
    </citation>
    <scope>NUCLEOTIDE SEQUENCE [LARGE SCALE GENOMIC DNA]</scope>
</reference>
<proteinExistence type="predicted"/>
<accession>A0ACD6AEB2</accession>
<evidence type="ECO:0000313" key="1">
    <source>
        <dbReference type="EnsemblPlants" id="AVESA.00010b.r2.7DG1362100.1.CDS"/>
    </source>
</evidence>
<name>A0ACD6AEB2_AVESA</name>
<sequence length="334" mass="38354">MRSSSAPPRPAFTPASRRGRARKAPAFHVSVFKHMTPPCGRDWAELPADAISCILHKLDQVELLLGGVAAACRSWRRAAREEPELWRRIDLRDLSSIPPFFWRTSRRNIMRAALRLSAGQCHTFFGELHHEHLLLLAEGAPLLKSLHLIKCYYLSNEEFANIIEKFHLLEELELLWCLGDTQVLEVFAEVCPGLKHLRLVTNWNSKPYNQRKAHAIARMRGLLTLHIVDDALDNEGLTLILDSCRHLEYLNIHNCWNINMDDSLGAKCARIDVDDYEYLLPYDRNSDCGSLCSCSSWDDYDDLSLSYYLGDDIDDMDEKHGRIIDIKSMCRYLS</sequence>
<keyword evidence="2" id="KW-1185">Reference proteome</keyword>
<protein>
    <submittedName>
        <fullName evidence="1">Uncharacterized protein</fullName>
    </submittedName>
</protein>
<dbReference type="Proteomes" id="UP001732700">
    <property type="component" value="Chromosome 7D"/>
</dbReference>
<evidence type="ECO:0000313" key="2">
    <source>
        <dbReference type="Proteomes" id="UP001732700"/>
    </source>
</evidence>